<reference evidence="1 2" key="1">
    <citation type="submission" date="2016-08" db="EMBL/GenBank/DDBJ databases">
        <title>Draft genome sequence of Candidatus Piscirickettsia litoralis, from seawater.</title>
        <authorList>
            <person name="Wan X."/>
            <person name="Lee A.J."/>
            <person name="Hou S."/>
            <person name="Donachie S.P."/>
        </authorList>
    </citation>
    <scope>NUCLEOTIDE SEQUENCE [LARGE SCALE GENOMIC DNA]</scope>
    <source>
        <strain evidence="1 2">Y2</strain>
    </source>
</reference>
<dbReference type="Proteomes" id="UP000094329">
    <property type="component" value="Unassembled WGS sequence"/>
</dbReference>
<dbReference type="EMBL" id="MDTU01000001">
    <property type="protein sequence ID" value="ODN43528.1"/>
    <property type="molecule type" value="Genomic_DNA"/>
</dbReference>
<accession>A0ABX3A3X0</accession>
<evidence type="ECO:0008006" key="3">
    <source>
        <dbReference type="Google" id="ProtNLM"/>
    </source>
</evidence>
<evidence type="ECO:0000313" key="2">
    <source>
        <dbReference type="Proteomes" id="UP000094329"/>
    </source>
</evidence>
<dbReference type="PANTHER" id="PTHR34365:SF7">
    <property type="entry name" value="GLYCINE-RICH DOMAIN-CONTAINING PROTEIN 1"/>
    <property type="match status" value="1"/>
</dbReference>
<comment type="caution">
    <text evidence="1">The sequence shown here is derived from an EMBL/GenBank/DDBJ whole genome shotgun (WGS) entry which is preliminary data.</text>
</comment>
<dbReference type="RefSeq" id="WP_069313325.1">
    <property type="nucleotide sequence ID" value="NZ_MDTU01000001.1"/>
</dbReference>
<proteinExistence type="predicted"/>
<protein>
    <recommendedName>
        <fullName evidence="3">Glycine-rich domain-containing protein-like</fullName>
    </recommendedName>
</protein>
<dbReference type="PANTHER" id="PTHR34365">
    <property type="entry name" value="ENOLASE (DUF1399)"/>
    <property type="match status" value="1"/>
</dbReference>
<organism evidence="1 2">
    <name type="scientific">Piscirickettsia litoralis</name>
    <dbReference type="NCBI Taxonomy" id="1891921"/>
    <lineage>
        <taxon>Bacteria</taxon>
        <taxon>Pseudomonadati</taxon>
        <taxon>Pseudomonadota</taxon>
        <taxon>Gammaproteobacteria</taxon>
        <taxon>Thiotrichales</taxon>
        <taxon>Piscirickettsiaceae</taxon>
        <taxon>Piscirickettsia</taxon>
    </lineage>
</organism>
<name>A0ABX3A3X0_9GAMM</name>
<evidence type="ECO:0000313" key="1">
    <source>
        <dbReference type="EMBL" id="ODN43528.1"/>
    </source>
</evidence>
<sequence length="130" mass="15686">MINLKSAHDYIERLDLDYICRSMCSDLYPLPQWQWQTVKTCEMLYKRYLWLRVRFPETALVPTKEIDEFWHNHILHTKRYMEDCHALVGGYIHHRPADLENDDLDVLAKDFEVTQTLYLKEFGEPLKVLL</sequence>
<keyword evidence="2" id="KW-1185">Reference proteome</keyword>
<dbReference type="InterPro" id="IPR009836">
    <property type="entry name" value="GRDP-like"/>
</dbReference>
<gene>
    <name evidence="1" type="ORF">BGC07_12120</name>
</gene>